<feature type="compositionally biased region" description="Acidic residues" evidence="1">
    <location>
        <begin position="1"/>
        <end position="10"/>
    </location>
</feature>
<keyword evidence="4" id="KW-1185">Reference proteome</keyword>
<name>A0AAQ3S5W8_VIGMU</name>
<evidence type="ECO:0000313" key="4">
    <source>
        <dbReference type="Proteomes" id="UP001374535"/>
    </source>
</evidence>
<feature type="region of interest" description="Disordered" evidence="1">
    <location>
        <begin position="1"/>
        <end position="21"/>
    </location>
</feature>
<organism evidence="3 4">
    <name type="scientific">Vigna mungo</name>
    <name type="common">Black gram</name>
    <name type="synonym">Phaseolus mungo</name>
    <dbReference type="NCBI Taxonomy" id="3915"/>
    <lineage>
        <taxon>Eukaryota</taxon>
        <taxon>Viridiplantae</taxon>
        <taxon>Streptophyta</taxon>
        <taxon>Embryophyta</taxon>
        <taxon>Tracheophyta</taxon>
        <taxon>Spermatophyta</taxon>
        <taxon>Magnoliopsida</taxon>
        <taxon>eudicotyledons</taxon>
        <taxon>Gunneridae</taxon>
        <taxon>Pentapetalae</taxon>
        <taxon>rosids</taxon>
        <taxon>fabids</taxon>
        <taxon>Fabales</taxon>
        <taxon>Fabaceae</taxon>
        <taxon>Papilionoideae</taxon>
        <taxon>50 kb inversion clade</taxon>
        <taxon>NPAAA clade</taxon>
        <taxon>indigoferoid/millettioid clade</taxon>
        <taxon>Phaseoleae</taxon>
        <taxon>Vigna</taxon>
    </lineage>
</organism>
<feature type="region of interest" description="Disordered" evidence="1">
    <location>
        <begin position="36"/>
        <end position="56"/>
    </location>
</feature>
<dbReference type="InterPro" id="IPR006867">
    <property type="entry name" value="DUF632"/>
</dbReference>
<sequence>MADPESDTEAGNDARDTIVEIGSKRKGQWSKFRHWIQKPKLEQRQEDSHEEEREEKPFFSWVKREEVEHKVVSVKENNNKSSTEGVAEQAMSGVETVKVVDVATENQEEQRGLTVHVTPAEGRELLEVLKDIEDHFPTAYDAGKEVIILLEVNRIQEEWKIVEEDLPLPKPPDLKLQVVASGFSSYDKTTSQCNEFKFHCSNLEDKVVLQWCVMIGYK</sequence>
<dbReference type="Pfam" id="PF04782">
    <property type="entry name" value="DUF632"/>
    <property type="match status" value="1"/>
</dbReference>
<dbReference type="EMBL" id="CP144698">
    <property type="protein sequence ID" value="WVZ16906.1"/>
    <property type="molecule type" value="Genomic_DNA"/>
</dbReference>
<reference evidence="3 4" key="1">
    <citation type="journal article" date="2023" name="Life. Sci Alliance">
        <title>Evolutionary insights into 3D genome organization and epigenetic landscape of Vigna mungo.</title>
        <authorList>
            <person name="Junaid A."/>
            <person name="Singh B."/>
            <person name="Bhatia S."/>
        </authorList>
    </citation>
    <scope>NUCLEOTIDE SEQUENCE [LARGE SCALE GENOMIC DNA]</scope>
    <source>
        <strain evidence="3">Urdbean</strain>
    </source>
</reference>
<feature type="compositionally biased region" description="Basic and acidic residues" evidence="1">
    <location>
        <begin position="39"/>
        <end position="56"/>
    </location>
</feature>
<feature type="domain" description="DUF632" evidence="2">
    <location>
        <begin position="125"/>
        <end position="158"/>
    </location>
</feature>
<protein>
    <recommendedName>
        <fullName evidence="2">DUF632 domain-containing protein</fullName>
    </recommendedName>
</protein>
<gene>
    <name evidence="3" type="ORF">V8G54_009888</name>
</gene>
<proteinExistence type="predicted"/>
<evidence type="ECO:0000313" key="3">
    <source>
        <dbReference type="EMBL" id="WVZ16906.1"/>
    </source>
</evidence>
<feature type="non-terminal residue" evidence="3">
    <location>
        <position position="218"/>
    </location>
</feature>
<dbReference type="AlphaFoldDB" id="A0AAQ3S5W8"/>
<dbReference type="Proteomes" id="UP001374535">
    <property type="component" value="Chromosome 3"/>
</dbReference>
<evidence type="ECO:0000256" key="1">
    <source>
        <dbReference type="SAM" id="MobiDB-lite"/>
    </source>
</evidence>
<evidence type="ECO:0000259" key="2">
    <source>
        <dbReference type="Pfam" id="PF04782"/>
    </source>
</evidence>
<accession>A0AAQ3S5W8</accession>